<proteinExistence type="predicted"/>
<dbReference type="AlphaFoldDB" id="A0A1T1E5X1"/>
<sequence>MRNLEYTKKYSFFFSFWQTSKLKHPKKFSPKGSHFQSILIDINYFFVLLNHFMNLPPRSYKNN</sequence>
<dbReference type="Proteomes" id="UP000191008">
    <property type="component" value="Unassembled WGS sequence"/>
</dbReference>
<name>A0A1T1E5X1_9LEPT</name>
<evidence type="ECO:0000313" key="1">
    <source>
        <dbReference type="EMBL" id="OOV48485.1"/>
    </source>
</evidence>
<evidence type="ECO:0000313" key="2">
    <source>
        <dbReference type="Proteomes" id="UP000191008"/>
    </source>
</evidence>
<dbReference type="EMBL" id="MVIT01000008">
    <property type="protein sequence ID" value="OOV48485.1"/>
    <property type="molecule type" value="Genomic_DNA"/>
</dbReference>
<protein>
    <submittedName>
        <fullName evidence="1">Uncharacterized protein</fullName>
    </submittedName>
</protein>
<accession>A0A1T1E5X1</accession>
<comment type="caution">
    <text evidence="1">The sequence shown here is derived from an EMBL/GenBank/DDBJ whole genome shotgun (WGS) entry which is preliminary data.</text>
</comment>
<reference evidence="1 2" key="1">
    <citation type="submission" date="2017-02" db="EMBL/GenBank/DDBJ databases">
        <title>Comparative genomic analysis of Brazilian Leptospira kirschneri strains of different serogroups.</title>
        <authorList>
            <person name="Moreno L.Z."/>
            <person name="Miraglia F."/>
            <person name="Kremer F.S."/>
            <person name="Eslabao M.R."/>
            <person name="Lilenbaum W."/>
            <person name="Dellagostin O.A."/>
            <person name="Moreno A.M."/>
        </authorList>
    </citation>
    <scope>NUCLEOTIDE SEQUENCE [LARGE SCALE GENOMIC DNA]</scope>
    <source>
        <strain evidence="1 2">M110/06</strain>
    </source>
</reference>
<gene>
    <name evidence="1" type="ORF">B1J93_00110</name>
</gene>
<organism evidence="1 2">
    <name type="scientific">Leptospira kirschneri serovar Pomona</name>
    <dbReference type="NCBI Taxonomy" id="561005"/>
    <lineage>
        <taxon>Bacteria</taxon>
        <taxon>Pseudomonadati</taxon>
        <taxon>Spirochaetota</taxon>
        <taxon>Spirochaetia</taxon>
        <taxon>Leptospirales</taxon>
        <taxon>Leptospiraceae</taxon>
        <taxon>Leptospira</taxon>
    </lineage>
</organism>